<sequence>SVTTTTAAPPLQATVPVCATAIWNQTYSTLVGSLGTVGSTTTLLYNPSSIAFDGYRNMYIADLSNHRIQRYAPGSNIGTTIAGVTSSAGNSRSQLYNPYGLHVTPNGTMFILDTTNYRVLQWQAGEPMGYIVAGGNGNGAALTQIGVSYELFVDDQYNIYISESSNNRITKWSRSNSTAGTLVAGGNGAGNTADKLANPWGIYVTNQSIYIADRDNHRIQKWDFGASLASTVAGSTSDPGPWSYQFNNPVAITFDPSGYMYILDAANDRVVKWYPNAPYGIAVASTTMATPLSMKFDPLGNIIITDTSYHRVISFNIMCPSATTTTTPLPTQTARPVCQTAVWNQTYSTLAGSMGTVGSTSTLLYYPYDVQFDGYGNMYVVDHYNHRIQRFPSGWI</sequence>
<reference evidence="2" key="1">
    <citation type="submission" date="2021-02" db="EMBL/GenBank/DDBJ databases">
        <authorList>
            <person name="Nowell W R."/>
        </authorList>
    </citation>
    <scope>NUCLEOTIDE SEQUENCE</scope>
</reference>
<dbReference type="InterPro" id="IPR050952">
    <property type="entry name" value="TRIM-NHL_E3_ligases"/>
</dbReference>
<dbReference type="SUPFAM" id="SSF101898">
    <property type="entry name" value="NHL repeat"/>
    <property type="match status" value="1"/>
</dbReference>
<accession>A0A821Y031</accession>
<dbReference type="AlphaFoldDB" id="A0A821Y031"/>
<dbReference type="InterPro" id="IPR001258">
    <property type="entry name" value="NHL_repeat"/>
</dbReference>
<evidence type="ECO:0000313" key="2">
    <source>
        <dbReference type="EMBL" id="CAF4952735.1"/>
    </source>
</evidence>
<dbReference type="GO" id="GO:0008270">
    <property type="term" value="F:zinc ion binding"/>
    <property type="evidence" value="ECO:0007669"/>
    <property type="project" value="UniProtKB-KW"/>
</dbReference>
<evidence type="ECO:0008006" key="4">
    <source>
        <dbReference type="Google" id="ProtNLM"/>
    </source>
</evidence>
<keyword evidence="1" id="KW-0677">Repeat</keyword>
<feature type="non-terminal residue" evidence="2">
    <location>
        <position position="1"/>
    </location>
</feature>
<proteinExistence type="predicted"/>
<gene>
    <name evidence="2" type="ORF">QYT958_LOCUS33614</name>
</gene>
<evidence type="ECO:0000256" key="1">
    <source>
        <dbReference type="ARBA" id="ARBA00022737"/>
    </source>
</evidence>
<dbReference type="Gene3D" id="2.120.10.30">
    <property type="entry name" value="TolB, C-terminal domain"/>
    <property type="match status" value="3"/>
</dbReference>
<dbReference type="Proteomes" id="UP000663848">
    <property type="component" value="Unassembled WGS sequence"/>
</dbReference>
<dbReference type="PANTHER" id="PTHR24104">
    <property type="entry name" value="E3 UBIQUITIN-PROTEIN LIGASE NHLRC1-RELATED"/>
    <property type="match status" value="1"/>
</dbReference>
<dbReference type="EMBL" id="CAJOBR010023178">
    <property type="protein sequence ID" value="CAF4952735.1"/>
    <property type="molecule type" value="Genomic_DNA"/>
</dbReference>
<dbReference type="Pfam" id="PF01436">
    <property type="entry name" value="NHL"/>
    <property type="match status" value="1"/>
</dbReference>
<comment type="caution">
    <text evidence="2">The sequence shown here is derived from an EMBL/GenBank/DDBJ whole genome shotgun (WGS) entry which is preliminary data.</text>
</comment>
<organism evidence="2 3">
    <name type="scientific">Rotaria socialis</name>
    <dbReference type="NCBI Taxonomy" id="392032"/>
    <lineage>
        <taxon>Eukaryota</taxon>
        <taxon>Metazoa</taxon>
        <taxon>Spiralia</taxon>
        <taxon>Gnathifera</taxon>
        <taxon>Rotifera</taxon>
        <taxon>Eurotatoria</taxon>
        <taxon>Bdelloidea</taxon>
        <taxon>Philodinida</taxon>
        <taxon>Philodinidae</taxon>
        <taxon>Rotaria</taxon>
    </lineage>
</organism>
<evidence type="ECO:0000313" key="3">
    <source>
        <dbReference type="Proteomes" id="UP000663848"/>
    </source>
</evidence>
<name>A0A821Y031_9BILA</name>
<protein>
    <recommendedName>
        <fullName evidence="4">NHL repeat containing protein</fullName>
    </recommendedName>
</protein>
<dbReference type="CDD" id="cd05819">
    <property type="entry name" value="NHL"/>
    <property type="match status" value="1"/>
</dbReference>
<dbReference type="InterPro" id="IPR011042">
    <property type="entry name" value="6-blade_b-propeller_TolB-like"/>
</dbReference>
<dbReference type="SUPFAM" id="SSF63829">
    <property type="entry name" value="Calcium-dependent phosphotriesterase"/>
    <property type="match status" value="1"/>
</dbReference>
<dbReference type="PANTHER" id="PTHR24104:SF25">
    <property type="entry name" value="PROTEIN LIN-41"/>
    <property type="match status" value="1"/>
</dbReference>